<evidence type="ECO:0000313" key="2">
    <source>
        <dbReference type="Proteomes" id="UP000499080"/>
    </source>
</evidence>
<evidence type="ECO:0000313" key="1">
    <source>
        <dbReference type="EMBL" id="GBM03922.1"/>
    </source>
</evidence>
<reference evidence="1 2" key="1">
    <citation type="journal article" date="2019" name="Sci. Rep.">
        <title>Orb-weaving spider Araneus ventricosus genome elucidates the spidroin gene catalogue.</title>
        <authorList>
            <person name="Kono N."/>
            <person name="Nakamura H."/>
            <person name="Ohtoshi R."/>
            <person name="Moran D.A.P."/>
            <person name="Shinohara A."/>
            <person name="Yoshida Y."/>
            <person name="Fujiwara M."/>
            <person name="Mori M."/>
            <person name="Tomita M."/>
            <person name="Arakawa K."/>
        </authorList>
    </citation>
    <scope>NUCLEOTIDE SEQUENCE [LARGE SCALE GENOMIC DNA]</scope>
</reference>
<dbReference type="EMBL" id="BGPR01000196">
    <property type="protein sequence ID" value="GBM03922.1"/>
    <property type="molecule type" value="Genomic_DNA"/>
</dbReference>
<sequence length="115" mass="12581">MKRAELVTPPRRAGSKGLFKLELWRDGGDDREISLVAEDIKIVEGRGGQVARSRLWGRMVPGSKLVSTEDPPRFGPVALQIVRRGSNVLTMVWCGYLKRGVPVQVSSSSSDCGSK</sequence>
<organism evidence="1 2">
    <name type="scientific">Araneus ventricosus</name>
    <name type="common">Orbweaver spider</name>
    <name type="synonym">Epeira ventricosa</name>
    <dbReference type="NCBI Taxonomy" id="182803"/>
    <lineage>
        <taxon>Eukaryota</taxon>
        <taxon>Metazoa</taxon>
        <taxon>Ecdysozoa</taxon>
        <taxon>Arthropoda</taxon>
        <taxon>Chelicerata</taxon>
        <taxon>Arachnida</taxon>
        <taxon>Araneae</taxon>
        <taxon>Araneomorphae</taxon>
        <taxon>Entelegynae</taxon>
        <taxon>Araneoidea</taxon>
        <taxon>Araneidae</taxon>
        <taxon>Araneus</taxon>
    </lineage>
</organism>
<protein>
    <submittedName>
        <fullName evidence="1">Uncharacterized protein</fullName>
    </submittedName>
</protein>
<name>A0A4Y2CHM6_ARAVE</name>
<gene>
    <name evidence="1" type="ORF">AVEN_185416_1</name>
</gene>
<dbReference type="AlphaFoldDB" id="A0A4Y2CHM6"/>
<proteinExistence type="predicted"/>
<keyword evidence="2" id="KW-1185">Reference proteome</keyword>
<accession>A0A4Y2CHM6</accession>
<dbReference type="Proteomes" id="UP000499080">
    <property type="component" value="Unassembled WGS sequence"/>
</dbReference>
<comment type="caution">
    <text evidence="1">The sequence shown here is derived from an EMBL/GenBank/DDBJ whole genome shotgun (WGS) entry which is preliminary data.</text>
</comment>